<evidence type="ECO:0000256" key="3">
    <source>
        <dbReference type="ARBA" id="ARBA00019418"/>
    </source>
</evidence>
<protein>
    <recommendedName>
        <fullName evidence="3">FAD assembly factor SdhE</fullName>
    </recommendedName>
</protein>
<dbReference type="InterPro" id="IPR005631">
    <property type="entry name" value="SDH"/>
</dbReference>
<evidence type="ECO:0000256" key="5">
    <source>
        <dbReference type="ARBA" id="ARBA00023186"/>
    </source>
</evidence>
<comment type="subcellular location">
    <subcellularLocation>
        <location evidence="1">Cytoplasm</location>
    </subcellularLocation>
</comment>
<proteinExistence type="inferred from homology"/>
<keyword evidence="4" id="KW-0963">Cytoplasm</keyword>
<evidence type="ECO:0000256" key="2">
    <source>
        <dbReference type="ARBA" id="ARBA00008571"/>
    </source>
</evidence>
<dbReference type="AlphaFoldDB" id="A0A520MET1"/>
<dbReference type="PANTHER" id="PTHR39585">
    <property type="entry name" value="FAD ASSEMBLY FACTOR SDHE"/>
    <property type="match status" value="1"/>
</dbReference>
<dbReference type="Proteomes" id="UP000315782">
    <property type="component" value="Unassembled WGS sequence"/>
</dbReference>
<reference evidence="6 7" key="1">
    <citation type="submission" date="2019-02" db="EMBL/GenBank/DDBJ databases">
        <title>Prokaryotic population dynamics and viral predation in marine succession experiment using metagenomics: the confinement effect.</title>
        <authorList>
            <person name="Haro-Moreno J.M."/>
            <person name="Rodriguez-Valera F."/>
            <person name="Lopez-Perez M."/>
        </authorList>
    </citation>
    <scope>NUCLEOTIDE SEQUENCE [LARGE SCALE GENOMIC DNA]</scope>
    <source>
        <strain evidence="6">MED-G163</strain>
    </source>
</reference>
<dbReference type="Pfam" id="PF03937">
    <property type="entry name" value="Sdh5"/>
    <property type="match status" value="1"/>
</dbReference>
<dbReference type="GO" id="GO:0005737">
    <property type="term" value="C:cytoplasm"/>
    <property type="evidence" value="ECO:0007669"/>
    <property type="project" value="UniProtKB-SubCell"/>
</dbReference>
<dbReference type="InterPro" id="IPR050531">
    <property type="entry name" value="SdhE_FAD_assembly_factor"/>
</dbReference>
<dbReference type="Gene3D" id="1.10.150.250">
    <property type="entry name" value="Flavinator of succinate dehydrogenase"/>
    <property type="match status" value="1"/>
</dbReference>
<dbReference type="EMBL" id="SHBI01000031">
    <property type="protein sequence ID" value="RZO19714.1"/>
    <property type="molecule type" value="Genomic_DNA"/>
</dbReference>
<dbReference type="SUPFAM" id="SSF109910">
    <property type="entry name" value="YgfY-like"/>
    <property type="match status" value="1"/>
</dbReference>
<comment type="similarity">
    <text evidence="2">Belongs to the SdhE FAD assembly factor family.</text>
</comment>
<keyword evidence="5" id="KW-0143">Chaperone</keyword>
<evidence type="ECO:0000313" key="6">
    <source>
        <dbReference type="EMBL" id="RZO19714.1"/>
    </source>
</evidence>
<name>A0A520MET1_9GAMM</name>
<dbReference type="GO" id="GO:0006105">
    <property type="term" value="P:succinate metabolic process"/>
    <property type="evidence" value="ECO:0007669"/>
    <property type="project" value="TreeGrafter"/>
</dbReference>
<dbReference type="InterPro" id="IPR036714">
    <property type="entry name" value="SDH_sf"/>
</dbReference>
<gene>
    <name evidence="6" type="ORF">EVA96_03550</name>
</gene>
<dbReference type="PANTHER" id="PTHR39585:SF1">
    <property type="entry name" value="FAD ASSEMBLY FACTOR SDHE"/>
    <property type="match status" value="1"/>
</dbReference>
<accession>A0A520MET1</accession>
<comment type="caution">
    <text evidence="6">The sequence shown here is derived from an EMBL/GenBank/DDBJ whole genome shotgun (WGS) entry which is preliminary data.</text>
</comment>
<organism evidence="6 7">
    <name type="scientific">SAR86 cluster bacterium</name>
    <dbReference type="NCBI Taxonomy" id="2030880"/>
    <lineage>
        <taxon>Bacteria</taxon>
        <taxon>Pseudomonadati</taxon>
        <taxon>Pseudomonadota</taxon>
        <taxon>Gammaproteobacteria</taxon>
        <taxon>SAR86 cluster</taxon>
    </lineage>
</organism>
<sequence length="85" mass="10297">MNQEINRIYWKCRRGMREIDLLLREFSSQVLSSLNENDVNLFDEILDYDDQSLYDYIFKQESLGNKDHEAFIDTHLKKFNKQGNF</sequence>
<evidence type="ECO:0000313" key="7">
    <source>
        <dbReference type="Proteomes" id="UP000315782"/>
    </source>
</evidence>
<evidence type="ECO:0000256" key="1">
    <source>
        <dbReference type="ARBA" id="ARBA00004496"/>
    </source>
</evidence>
<evidence type="ECO:0000256" key="4">
    <source>
        <dbReference type="ARBA" id="ARBA00022490"/>
    </source>
</evidence>